<dbReference type="InterPro" id="IPR041442">
    <property type="entry name" value="PIH1D1/2/3_CS-like"/>
</dbReference>
<dbReference type="OMA" id="KQCMSLT"/>
<accession>A0A401S4M6</accession>
<evidence type="ECO:0000313" key="7">
    <source>
        <dbReference type="EMBL" id="GCC25331.1"/>
    </source>
</evidence>
<dbReference type="AlphaFoldDB" id="A0A401S4M6"/>
<feature type="region of interest" description="Disordered" evidence="4">
    <location>
        <begin position="213"/>
        <end position="279"/>
    </location>
</feature>
<evidence type="ECO:0000259" key="5">
    <source>
        <dbReference type="Pfam" id="PF08190"/>
    </source>
</evidence>
<dbReference type="InterPro" id="IPR050734">
    <property type="entry name" value="PIH1/Kintoun_subfamily"/>
</dbReference>
<dbReference type="Pfam" id="PF08190">
    <property type="entry name" value="PIH1"/>
    <property type="match status" value="1"/>
</dbReference>
<feature type="domain" description="PIH1 N-terminal" evidence="5">
    <location>
        <begin position="55"/>
        <end position="217"/>
    </location>
</feature>
<evidence type="ECO:0000256" key="1">
    <source>
        <dbReference type="ARBA" id="ARBA00022490"/>
    </source>
</evidence>
<sequence length="924" mass="103401">MSATADVDALRWTYNMASFSKLEELDLTRDEVERFSTAFKDEKFRKMLCEYAEEISSPENKKKYEEEITQLEKERGMDIKFVHPKPGYVLKTSVNGDQKCFINVCSNDLIHKPFCKAEKGANGTVGQHWSLPYSLAPGREDLDKGGRKHMIYDVVFHPDTLYMANKNKKFKTMVDQTSIEVIEKQLNAKLDSRNVKTLKVNYKGMPEAAVIRKPIPGVPKKPPDDDDPLQFPYPFGSLKSETPSGHDTKSKTTSKSSESAMKDKNTKSQDSKSTQPKYSIIHRSHIDMQDYRYAREAASSTRPKELVIAIDLPLLKSAENACLDVTEQFLSLESQKPAYKLDLRLPYPVDENLGSAMFNKSKRQLVVTLPVLPMRQALEVGQFPAGDFKQTKNESTESGQLLCKSDCQLEGHSHQQNGGHFGDGVNPENEFEFSTLQVSNLVQSENNKQFKLSESKTFTESTANNNTLGKPNDVIATSKLVSEVDPEEQENVVKEGAIAMSGKESLGTLEKVCNHSAGEQVEVGADSSANTAVYYGDNLKKTEPVCPDFHYHQNKDSITFVLHVQNVNEESFKSVLHTHDYRVVFGTQDSDVLYSLIVQFPPEHQLDTTESVVNISKDNAAVVLMKSPECRGLWQSFHAGESCNCLQKNLCVTSENINQFLSTSLEDPVTNELPEKHPLINVVEISESGLVIHSKQQESENTSSHGLSLKPDRVNHNEVCNAANVQQQTEETSFSESIAEGKILEEETPLANDAVEFVSNDKYQLAAMAGTDHFSETTNAGEGTNNEVPNYDMNQLTHSNCWTSLNASKLISEVKMKSESNMSPSHASTIYVDKPLSINDEPLLVNCEKSVHFKQCTEVDDNVLDEDDLPSNQKDENTPEFINTTAPLQILEEINPNDQSFKIISDHKTKSAFNFQSMELYQLD</sequence>
<comment type="function">
    <text evidence="3">Required for cytoplasmic pre-assembly of axonemal dyneins, thereby playing a central role in motility in cilia and flagella. Involved in pre-assembly of dynein arm complexes in the cytoplasm before intraflagellar transport loads them for the ciliary compartment.</text>
</comment>
<dbReference type="PANTHER" id="PTHR22997">
    <property type="entry name" value="PIH1 DOMAIN-CONTAINING PROTEIN 1"/>
    <property type="match status" value="1"/>
</dbReference>
<organism evidence="7 8">
    <name type="scientific">Chiloscyllium punctatum</name>
    <name type="common">Brownbanded bambooshark</name>
    <name type="synonym">Hemiscyllium punctatum</name>
    <dbReference type="NCBI Taxonomy" id="137246"/>
    <lineage>
        <taxon>Eukaryota</taxon>
        <taxon>Metazoa</taxon>
        <taxon>Chordata</taxon>
        <taxon>Craniata</taxon>
        <taxon>Vertebrata</taxon>
        <taxon>Chondrichthyes</taxon>
        <taxon>Elasmobranchii</taxon>
        <taxon>Galeomorphii</taxon>
        <taxon>Galeoidea</taxon>
        <taxon>Orectolobiformes</taxon>
        <taxon>Hemiscylliidae</taxon>
        <taxon>Chiloscyllium</taxon>
    </lineage>
</organism>
<reference evidence="7 8" key="1">
    <citation type="journal article" date="2018" name="Nat. Ecol. Evol.">
        <title>Shark genomes provide insights into elasmobranch evolution and the origin of vertebrates.</title>
        <authorList>
            <person name="Hara Y"/>
            <person name="Yamaguchi K"/>
            <person name="Onimaru K"/>
            <person name="Kadota M"/>
            <person name="Koyanagi M"/>
            <person name="Keeley SD"/>
            <person name="Tatsumi K"/>
            <person name="Tanaka K"/>
            <person name="Motone F"/>
            <person name="Kageyama Y"/>
            <person name="Nozu R"/>
            <person name="Adachi N"/>
            <person name="Nishimura O"/>
            <person name="Nakagawa R"/>
            <person name="Tanegashima C"/>
            <person name="Kiyatake I"/>
            <person name="Matsumoto R"/>
            <person name="Murakumo K"/>
            <person name="Nishida K"/>
            <person name="Terakita A"/>
            <person name="Kuratani S"/>
            <person name="Sato K"/>
            <person name="Hyodo S Kuraku.S."/>
        </authorList>
    </citation>
    <scope>NUCLEOTIDE SEQUENCE [LARGE SCALE GENOMIC DNA]</scope>
</reference>
<dbReference type="GO" id="GO:0070286">
    <property type="term" value="P:axonemal dynein complex assembly"/>
    <property type="evidence" value="ECO:0007669"/>
    <property type="project" value="UniProtKB-UniRule"/>
</dbReference>
<dbReference type="InterPro" id="IPR012981">
    <property type="entry name" value="PIH1_N"/>
</dbReference>
<evidence type="ECO:0000256" key="4">
    <source>
        <dbReference type="SAM" id="MobiDB-lite"/>
    </source>
</evidence>
<dbReference type="HAMAP" id="MF_03069">
    <property type="entry name" value="Kintoun"/>
    <property type="match status" value="1"/>
</dbReference>
<dbReference type="GO" id="GO:0060285">
    <property type="term" value="P:cilium-dependent cell motility"/>
    <property type="evidence" value="ECO:0007669"/>
    <property type="project" value="UniProtKB-UniRule"/>
</dbReference>
<comment type="similarity">
    <text evidence="3">Belongs to the PIH1 family. Kintoun subfamily.</text>
</comment>
<dbReference type="Pfam" id="PF18201">
    <property type="entry name" value="PIH1_CS"/>
    <property type="match status" value="1"/>
</dbReference>
<dbReference type="InterPro" id="IPR034727">
    <property type="entry name" value="Kintoun"/>
</dbReference>
<evidence type="ECO:0000256" key="3">
    <source>
        <dbReference type="HAMAP-Rule" id="MF_03069"/>
    </source>
</evidence>
<dbReference type="GO" id="GO:0120293">
    <property type="term" value="C:dynein axonemal particle"/>
    <property type="evidence" value="ECO:0007669"/>
    <property type="project" value="UniProtKB-SubCell"/>
</dbReference>
<comment type="caution">
    <text evidence="7">The sequence shown here is derived from an EMBL/GenBank/DDBJ whole genome shotgun (WGS) entry which is preliminary data.</text>
</comment>
<dbReference type="STRING" id="137246.A0A401S4M6"/>
<dbReference type="OrthoDB" id="546764at2759"/>
<name>A0A401S4M6_CHIPU</name>
<evidence type="ECO:0000259" key="6">
    <source>
        <dbReference type="Pfam" id="PF18201"/>
    </source>
</evidence>
<comment type="subcellular location">
    <subcellularLocation>
        <location evidence="3">Cytoplasm</location>
    </subcellularLocation>
    <subcellularLocation>
        <location evidence="2">Dynein axonemal particle</location>
    </subcellularLocation>
    <text evidence="3">Localizes in the apical cytoplasm around the gamma-tubulin-positive pericentriolar region, not in the cilia.</text>
</comment>
<dbReference type="GO" id="GO:0003351">
    <property type="term" value="P:epithelial cilium movement involved in extracellular fluid movement"/>
    <property type="evidence" value="ECO:0007669"/>
    <property type="project" value="TreeGrafter"/>
</dbReference>
<keyword evidence="1 3" id="KW-0963">Cytoplasm</keyword>
<feature type="domain" description="PIH1D1/2/3 CS-like" evidence="6">
    <location>
        <begin position="274"/>
        <end position="372"/>
    </location>
</feature>
<dbReference type="EMBL" id="BEZZ01000084">
    <property type="protein sequence ID" value="GCC25331.1"/>
    <property type="molecule type" value="Genomic_DNA"/>
</dbReference>
<evidence type="ECO:0000256" key="2">
    <source>
        <dbReference type="ARBA" id="ARBA00024190"/>
    </source>
</evidence>
<proteinExistence type="inferred from homology"/>
<evidence type="ECO:0000313" key="8">
    <source>
        <dbReference type="Proteomes" id="UP000287033"/>
    </source>
</evidence>
<dbReference type="PANTHER" id="PTHR22997:SF3">
    <property type="entry name" value="PROTEIN KINTOUN"/>
    <property type="match status" value="1"/>
</dbReference>
<gene>
    <name evidence="3" type="primary">DNAAF2</name>
    <name evidence="3" type="synonym">KTU</name>
    <name evidence="7" type="ORF">chiPu_0003741</name>
</gene>
<dbReference type="GO" id="GO:0005576">
    <property type="term" value="C:extracellular region"/>
    <property type="evidence" value="ECO:0007669"/>
    <property type="project" value="GOC"/>
</dbReference>
<dbReference type="Proteomes" id="UP000287033">
    <property type="component" value="Unassembled WGS sequence"/>
</dbReference>
<keyword evidence="8" id="KW-1185">Reference proteome</keyword>
<protein>
    <recommendedName>
        <fullName evidence="3">Protein kintoun</fullName>
    </recommendedName>
    <alternativeName>
        <fullName evidence="3">Dynein assembly factor 2, axonemal</fullName>
    </alternativeName>
</protein>
<feature type="compositionally biased region" description="Basic and acidic residues" evidence="4">
    <location>
        <begin position="260"/>
        <end position="270"/>
    </location>
</feature>